<protein>
    <submittedName>
        <fullName evidence="1">Uncharacterized protein</fullName>
    </submittedName>
</protein>
<dbReference type="AlphaFoldDB" id="A0A8X8CXP3"/>
<evidence type="ECO:0000313" key="1">
    <source>
        <dbReference type="EMBL" id="KAG6769009.1"/>
    </source>
</evidence>
<comment type="caution">
    <text evidence="1">The sequence shown here is derived from an EMBL/GenBank/DDBJ whole genome shotgun (WGS) entry which is preliminary data.</text>
</comment>
<accession>A0A8X8CXP3</accession>
<keyword evidence="2" id="KW-1185">Reference proteome</keyword>
<reference evidence="1" key="1">
    <citation type="journal article" date="2020" name="bioRxiv">
        <title>Hybrid origin of Populus tomentosa Carr. identified through genome sequencing and phylogenomic analysis.</title>
        <authorList>
            <person name="An X."/>
            <person name="Gao K."/>
            <person name="Chen Z."/>
            <person name="Li J."/>
            <person name="Yang X."/>
            <person name="Yang X."/>
            <person name="Zhou J."/>
            <person name="Guo T."/>
            <person name="Zhao T."/>
            <person name="Huang S."/>
            <person name="Miao D."/>
            <person name="Khan W.U."/>
            <person name="Rao P."/>
            <person name="Ye M."/>
            <person name="Lei B."/>
            <person name="Liao W."/>
            <person name="Wang J."/>
            <person name="Ji L."/>
            <person name="Li Y."/>
            <person name="Guo B."/>
            <person name="Mustafa N.S."/>
            <person name="Li S."/>
            <person name="Yun Q."/>
            <person name="Keller S.R."/>
            <person name="Mao J."/>
            <person name="Zhang R."/>
            <person name="Strauss S.H."/>
        </authorList>
    </citation>
    <scope>NUCLEOTIDE SEQUENCE</scope>
    <source>
        <strain evidence="1">GM15</strain>
        <tissue evidence="1">Leaf</tissue>
    </source>
</reference>
<dbReference type="InterPro" id="IPR005500">
    <property type="entry name" value="DUF309"/>
</dbReference>
<dbReference type="Pfam" id="PF03745">
    <property type="entry name" value="DUF309"/>
    <property type="match status" value="1"/>
</dbReference>
<gene>
    <name evidence="1" type="ORF">POTOM_024624</name>
</gene>
<proteinExistence type="predicted"/>
<dbReference type="PANTHER" id="PTHR34796">
    <property type="entry name" value="EXPRESSED PROTEIN"/>
    <property type="match status" value="1"/>
</dbReference>
<sequence length="274" mass="31081">MATILKFLPISSSLSILPSSYVLSSIHSKSSINFSSLSKRAHHPLVSSIFKQDTTRKYSTSFRISYRYYNVEADGEENCSFEEAAALFNKREYYKCHDVLEALWIKAEEPTRTLYHGILQCANHKGAMMELGEGLCKLKRMDFESGPFHQFEQEISAALDFIYLTQIELAACEYILLTCDEQKIASVHDSSVIEKVDFVGGDDLCLAMYQSERSYQLLGAYAAGQHLYRLQNNPNDGTYIVFRPQISSYSGEPQKVKLPTLNAADDHLIAYEFK</sequence>
<organism evidence="1 2">
    <name type="scientific">Populus tomentosa</name>
    <name type="common">Chinese white poplar</name>
    <dbReference type="NCBI Taxonomy" id="118781"/>
    <lineage>
        <taxon>Eukaryota</taxon>
        <taxon>Viridiplantae</taxon>
        <taxon>Streptophyta</taxon>
        <taxon>Embryophyta</taxon>
        <taxon>Tracheophyta</taxon>
        <taxon>Spermatophyta</taxon>
        <taxon>Magnoliopsida</taxon>
        <taxon>eudicotyledons</taxon>
        <taxon>Gunneridae</taxon>
        <taxon>Pentapetalae</taxon>
        <taxon>rosids</taxon>
        <taxon>fabids</taxon>
        <taxon>Malpighiales</taxon>
        <taxon>Salicaceae</taxon>
        <taxon>Saliceae</taxon>
        <taxon>Populus</taxon>
    </lineage>
</organism>
<name>A0A8X8CXP3_POPTO</name>
<dbReference type="Proteomes" id="UP000886885">
    <property type="component" value="Chromosome 6D"/>
</dbReference>
<evidence type="ECO:0000313" key="2">
    <source>
        <dbReference type="Proteomes" id="UP000886885"/>
    </source>
</evidence>
<dbReference type="EMBL" id="JAAWWB010000012">
    <property type="protein sequence ID" value="KAG6769009.1"/>
    <property type="molecule type" value="Genomic_DNA"/>
</dbReference>
<dbReference type="PANTHER" id="PTHR34796:SF1">
    <property type="entry name" value="EXPRESSED PROTEIN"/>
    <property type="match status" value="1"/>
</dbReference>
<dbReference type="OrthoDB" id="2020115at2759"/>